<dbReference type="PANTHER" id="PTHR46599:SF3">
    <property type="entry name" value="PIGGYBAC TRANSPOSABLE ELEMENT-DERIVED PROTEIN 4"/>
    <property type="match status" value="1"/>
</dbReference>
<dbReference type="OrthoDB" id="6776593at2759"/>
<evidence type="ECO:0000313" key="3">
    <source>
        <dbReference type="EMBL" id="KAG8233456.1"/>
    </source>
</evidence>
<evidence type="ECO:0000256" key="1">
    <source>
        <dbReference type="SAM" id="MobiDB-lite"/>
    </source>
</evidence>
<feature type="region of interest" description="Disordered" evidence="1">
    <location>
        <begin position="1"/>
        <end position="28"/>
    </location>
</feature>
<dbReference type="EMBL" id="KZ308718">
    <property type="protein sequence ID" value="KAG8233456.1"/>
    <property type="molecule type" value="Genomic_DNA"/>
</dbReference>
<gene>
    <name evidence="3" type="ORF">J437_LFUL010567</name>
</gene>
<dbReference type="AlphaFoldDB" id="A0A8K0KG98"/>
<organism evidence="3 4">
    <name type="scientific">Ladona fulva</name>
    <name type="common">Scarce chaser dragonfly</name>
    <name type="synonym">Libellula fulva</name>
    <dbReference type="NCBI Taxonomy" id="123851"/>
    <lineage>
        <taxon>Eukaryota</taxon>
        <taxon>Metazoa</taxon>
        <taxon>Ecdysozoa</taxon>
        <taxon>Arthropoda</taxon>
        <taxon>Hexapoda</taxon>
        <taxon>Insecta</taxon>
        <taxon>Pterygota</taxon>
        <taxon>Palaeoptera</taxon>
        <taxon>Odonata</taxon>
        <taxon>Epiprocta</taxon>
        <taxon>Anisoptera</taxon>
        <taxon>Libelluloidea</taxon>
        <taxon>Libellulidae</taxon>
        <taxon>Ladona</taxon>
    </lineage>
</organism>
<keyword evidence="4" id="KW-1185">Reference proteome</keyword>
<reference evidence="3" key="2">
    <citation type="submission" date="2017-10" db="EMBL/GenBank/DDBJ databases">
        <title>Ladona fulva Genome sequencing and assembly.</title>
        <authorList>
            <person name="Murali S."/>
            <person name="Richards S."/>
            <person name="Bandaranaike D."/>
            <person name="Bellair M."/>
            <person name="Blankenburg K."/>
            <person name="Chao H."/>
            <person name="Dinh H."/>
            <person name="Doddapaneni H."/>
            <person name="Dugan-Rocha S."/>
            <person name="Elkadiri S."/>
            <person name="Gnanaolivu R."/>
            <person name="Hernandez B."/>
            <person name="Skinner E."/>
            <person name="Javaid M."/>
            <person name="Lee S."/>
            <person name="Li M."/>
            <person name="Ming W."/>
            <person name="Munidasa M."/>
            <person name="Muniz J."/>
            <person name="Nguyen L."/>
            <person name="Hughes D."/>
            <person name="Osuji N."/>
            <person name="Pu L.-L."/>
            <person name="Puazo M."/>
            <person name="Qu C."/>
            <person name="Quiroz J."/>
            <person name="Raj R."/>
            <person name="Weissenberger G."/>
            <person name="Xin Y."/>
            <person name="Zou X."/>
            <person name="Han Y."/>
            <person name="Worley K."/>
            <person name="Muzny D."/>
            <person name="Gibbs R."/>
        </authorList>
    </citation>
    <scope>NUCLEOTIDE SEQUENCE</scope>
    <source>
        <strain evidence="3">Sampled in the wild</strain>
    </source>
</reference>
<accession>A0A8K0KG98</accession>
<evidence type="ECO:0000259" key="2">
    <source>
        <dbReference type="Pfam" id="PF13843"/>
    </source>
</evidence>
<protein>
    <recommendedName>
        <fullName evidence="2">PiggyBac transposable element-derived protein domain-containing protein</fullName>
    </recommendedName>
</protein>
<reference evidence="3" key="1">
    <citation type="submission" date="2013-04" db="EMBL/GenBank/DDBJ databases">
        <authorList>
            <person name="Qu J."/>
            <person name="Murali S.C."/>
            <person name="Bandaranaike D."/>
            <person name="Bellair M."/>
            <person name="Blankenburg K."/>
            <person name="Chao H."/>
            <person name="Dinh H."/>
            <person name="Doddapaneni H."/>
            <person name="Downs B."/>
            <person name="Dugan-Rocha S."/>
            <person name="Elkadiri S."/>
            <person name="Gnanaolivu R.D."/>
            <person name="Hernandez B."/>
            <person name="Javaid M."/>
            <person name="Jayaseelan J.C."/>
            <person name="Lee S."/>
            <person name="Li M."/>
            <person name="Ming W."/>
            <person name="Munidasa M."/>
            <person name="Muniz J."/>
            <person name="Nguyen L."/>
            <person name="Ongeri F."/>
            <person name="Osuji N."/>
            <person name="Pu L.-L."/>
            <person name="Puazo M."/>
            <person name="Qu C."/>
            <person name="Quiroz J."/>
            <person name="Raj R."/>
            <person name="Weissenberger G."/>
            <person name="Xin Y."/>
            <person name="Zou X."/>
            <person name="Han Y."/>
            <person name="Richards S."/>
            <person name="Worley K."/>
            <person name="Muzny D."/>
            <person name="Gibbs R."/>
        </authorList>
    </citation>
    <scope>NUCLEOTIDE SEQUENCE</scope>
    <source>
        <strain evidence="3">Sampled in the wild</strain>
    </source>
</reference>
<dbReference type="InterPro" id="IPR029526">
    <property type="entry name" value="PGBD"/>
</dbReference>
<proteinExistence type="predicted"/>
<feature type="domain" description="PiggyBac transposable element-derived protein" evidence="2">
    <location>
        <begin position="81"/>
        <end position="442"/>
    </location>
</feature>
<comment type="caution">
    <text evidence="3">The sequence shown here is derived from an EMBL/GenBank/DDBJ whole genome shotgun (WGS) entry which is preliminary data.</text>
</comment>
<name>A0A8K0KG98_LADFU</name>
<sequence length="468" mass="54007">MSDMFDSSDSEDLSVSDSGSSSEDNELFSDIDEDPTAALLDARIWCPIHSCQDPRPPPPRFPFTASPAVHLEKDGTLGILYCFESFFDEYLINLITEQTNLYADQCIQSSFLKKFSRAKDWHPVKPGEIRVFFGLIILQGIVSKPVEEWYWSKKQAIATPFFAQVMSYQRFVLIKRYLHFSDNSVFDRDTHPNPKLNKIWPVIVQLNKKFSSLLTPERDLSIDESLMLYKGRLGWIQYIPLKRSRFGVKTFMLCESKTGYIWSFIIYTGKGSALNEEYKGLPKSSQIVLALMKPLLGKGYCVTTDNYYTSPELADLLTSKGTDTYGTLRITRKEVPNDLRQKKLKKGEFAACQRGKVMVMKWHDKKVVSLLSTVHNTEFVDLEKRGKVSRKPKLVVEYNHTMGGVDRADQHLTNYPIIRKRGKKYYKKMFFHLLDQATWNSFVLYKKSGGTKSNLDFRMELVENIIER</sequence>
<evidence type="ECO:0000313" key="4">
    <source>
        <dbReference type="Proteomes" id="UP000792457"/>
    </source>
</evidence>
<dbReference type="Proteomes" id="UP000792457">
    <property type="component" value="Unassembled WGS sequence"/>
</dbReference>
<dbReference type="Pfam" id="PF13843">
    <property type="entry name" value="DDE_Tnp_1_7"/>
    <property type="match status" value="1"/>
</dbReference>
<feature type="compositionally biased region" description="Acidic residues" evidence="1">
    <location>
        <begin position="1"/>
        <end position="14"/>
    </location>
</feature>
<dbReference type="PANTHER" id="PTHR46599">
    <property type="entry name" value="PIGGYBAC TRANSPOSABLE ELEMENT-DERIVED PROTEIN 4"/>
    <property type="match status" value="1"/>
</dbReference>